<dbReference type="PROSITE" id="PS50071">
    <property type="entry name" value="HOMEOBOX_2"/>
    <property type="match status" value="1"/>
</dbReference>
<dbReference type="Pfam" id="PF00046">
    <property type="entry name" value="Homeodomain"/>
    <property type="match status" value="1"/>
</dbReference>
<feature type="compositionally biased region" description="Basic and acidic residues" evidence="3">
    <location>
        <begin position="48"/>
        <end position="57"/>
    </location>
</feature>
<evidence type="ECO:0000256" key="2">
    <source>
        <dbReference type="RuleBase" id="RU000682"/>
    </source>
</evidence>
<keyword evidence="7" id="KW-1185">Reference proteome</keyword>
<dbReference type="SUPFAM" id="SSF46689">
    <property type="entry name" value="Homeodomain-like"/>
    <property type="match status" value="1"/>
</dbReference>
<reference evidence="6" key="2">
    <citation type="submission" date="2025-09" db="UniProtKB">
        <authorList>
            <consortium name="Ensembl"/>
        </authorList>
    </citation>
    <scope>IDENTIFICATION</scope>
</reference>
<keyword evidence="1 2" id="KW-0238">DNA-binding</keyword>
<evidence type="ECO:0000256" key="4">
    <source>
        <dbReference type="SAM" id="SignalP"/>
    </source>
</evidence>
<dbReference type="Ensembl" id="ENSCWAT00000009954.1">
    <property type="protein sequence ID" value="ENSCWAP00000009159.1"/>
    <property type="gene ID" value="ENSCWAG00000007096.1"/>
</dbReference>
<reference evidence="6" key="1">
    <citation type="submission" date="2025-08" db="UniProtKB">
        <authorList>
            <consortium name="Ensembl"/>
        </authorList>
    </citation>
    <scope>IDENTIFICATION</scope>
</reference>
<sequence>STAPRRGTPIQPFFWAAASHFLFFFFSSTDLAAQKPPALPCDPIPEQSHSHHPEVERRGKKRWREGEKGEKKEVIEENVEKEQEKEEEEKEELHDKNRLASRPLLDTLWATFKLIRFPTRGVISSLAFEFSMTEAQINQWFCQKRKLYKREIYKRQKRSPCSKGLTVFPV</sequence>
<name>A0A8C3W6Y2_9CETA</name>
<evidence type="ECO:0000313" key="6">
    <source>
        <dbReference type="Ensembl" id="ENSCWAP00000009159.1"/>
    </source>
</evidence>
<accession>A0A8C3W6Y2</accession>
<evidence type="ECO:0000259" key="5">
    <source>
        <dbReference type="PROSITE" id="PS50071"/>
    </source>
</evidence>
<feature type="domain" description="Homeobox" evidence="5">
    <location>
        <begin position="105"/>
        <end position="151"/>
    </location>
</feature>
<keyword evidence="1 2" id="KW-0539">Nucleus</keyword>
<dbReference type="GeneTree" id="ENSGT00940000169178"/>
<comment type="subcellular location">
    <subcellularLocation>
        <location evidence="1 2">Nucleus</location>
    </subcellularLocation>
</comment>
<proteinExistence type="predicted"/>
<feature type="DNA-binding region" description="Homeobox" evidence="1">
    <location>
        <begin position="107"/>
        <end position="152"/>
    </location>
</feature>
<keyword evidence="1 2" id="KW-0371">Homeobox</keyword>
<dbReference type="CDD" id="cd00086">
    <property type="entry name" value="homeodomain"/>
    <property type="match status" value="1"/>
</dbReference>
<feature type="compositionally biased region" description="Basic and acidic residues" evidence="3">
    <location>
        <begin position="64"/>
        <end position="84"/>
    </location>
</feature>
<feature type="signal peptide" evidence="4">
    <location>
        <begin position="1"/>
        <end position="33"/>
    </location>
</feature>
<dbReference type="InterPro" id="IPR009057">
    <property type="entry name" value="Homeodomain-like_sf"/>
</dbReference>
<dbReference type="AlphaFoldDB" id="A0A8C3W6Y2"/>
<dbReference type="Proteomes" id="UP000694540">
    <property type="component" value="Unplaced"/>
</dbReference>
<keyword evidence="4" id="KW-0732">Signal</keyword>
<feature type="region of interest" description="Disordered" evidence="3">
    <location>
        <begin position="37"/>
        <end position="95"/>
    </location>
</feature>
<evidence type="ECO:0000256" key="3">
    <source>
        <dbReference type="SAM" id="MobiDB-lite"/>
    </source>
</evidence>
<organism evidence="6 7">
    <name type="scientific">Catagonus wagneri</name>
    <name type="common">Chacoan peccary</name>
    <dbReference type="NCBI Taxonomy" id="51154"/>
    <lineage>
        <taxon>Eukaryota</taxon>
        <taxon>Metazoa</taxon>
        <taxon>Chordata</taxon>
        <taxon>Craniata</taxon>
        <taxon>Vertebrata</taxon>
        <taxon>Euteleostomi</taxon>
        <taxon>Mammalia</taxon>
        <taxon>Eutheria</taxon>
        <taxon>Laurasiatheria</taxon>
        <taxon>Artiodactyla</taxon>
        <taxon>Suina</taxon>
        <taxon>Tayassuidae</taxon>
        <taxon>Catagonus</taxon>
    </lineage>
</organism>
<dbReference type="GO" id="GO:0003677">
    <property type="term" value="F:DNA binding"/>
    <property type="evidence" value="ECO:0007669"/>
    <property type="project" value="UniProtKB-UniRule"/>
</dbReference>
<dbReference type="GO" id="GO:0005634">
    <property type="term" value="C:nucleus"/>
    <property type="evidence" value="ECO:0007669"/>
    <property type="project" value="UniProtKB-SubCell"/>
</dbReference>
<evidence type="ECO:0000256" key="1">
    <source>
        <dbReference type="PROSITE-ProRule" id="PRU00108"/>
    </source>
</evidence>
<feature type="chain" id="PRO_5034691354" description="Homeobox domain-containing protein" evidence="4">
    <location>
        <begin position="34"/>
        <end position="170"/>
    </location>
</feature>
<protein>
    <recommendedName>
        <fullName evidence="5">Homeobox domain-containing protein</fullName>
    </recommendedName>
</protein>
<dbReference type="InterPro" id="IPR001356">
    <property type="entry name" value="HD"/>
</dbReference>
<evidence type="ECO:0000313" key="7">
    <source>
        <dbReference type="Proteomes" id="UP000694540"/>
    </source>
</evidence>
<dbReference type="SMART" id="SM00389">
    <property type="entry name" value="HOX"/>
    <property type="match status" value="1"/>
</dbReference>
<dbReference type="Gene3D" id="1.10.10.60">
    <property type="entry name" value="Homeodomain-like"/>
    <property type="match status" value="1"/>
</dbReference>